<dbReference type="RefSeq" id="WP_313832858.1">
    <property type="nucleotide sequence ID" value="NZ_JAQOUE010000001.1"/>
</dbReference>
<evidence type="ECO:0000256" key="7">
    <source>
        <dbReference type="HAMAP-Rule" id="MF_00259"/>
    </source>
</evidence>
<evidence type="ECO:0000259" key="9">
    <source>
        <dbReference type="Pfam" id="PF08669"/>
    </source>
</evidence>
<dbReference type="Gene3D" id="4.10.1250.10">
    <property type="entry name" value="Aminomethyltransferase fragment"/>
    <property type="match status" value="1"/>
</dbReference>
<dbReference type="SUPFAM" id="SSF103025">
    <property type="entry name" value="Folate-binding domain"/>
    <property type="match status" value="1"/>
</dbReference>
<evidence type="ECO:0000256" key="2">
    <source>
        <dbReference type="ARBA" id="ARBA00012616"/>
    </source>
</evidence>
<dbReference type="Gene3D" id="3.30.1360.120">
    <property type="entry name" value="Probable tRNA modification gtpase trme, domain 1"/>
    <property type="match status" value="1"/>
</dbReference>
<dbReference type="EMBL" id="JAQOUE010000001">
    <property type="protein sequence ID" value="MDT7042449.1"/>
    <property type="molecule type" value="Genomic_DNA"/>
</dbReference>
<dbReference type="GO" id="GO:0004047">
    <property type="term" value="F:aminomethyltransferase activity"/>
    <property type="evidence" value="ECO:0007669"/>
    <property type="project" value="UniProtKB-EC"/>
</dbReference>
<keyword evidence="3 7" id="KW-0032">Aminotransferase</keyword>
<protein>
    <recommendedName>
        <fullName evidence="2 7">Aminomethyltransferase</fullName>
        <ecNumber evidence="2 7">2.1.2.10</ecNumber>
    </recommendedName>
    <alternativeName>
        <fullName evidence="5 7">Glycine cleavage system T protein</fullName>
    </alternativeName>
</protein>
<dbReference type="InterPro" id="IPR028896">
    <property type="entry name" value="GcvT/YgfZ/DmdA"/>
</dbReference>
<dbReference type="NCBIfam" id="TIGR00528">
    <property type="entry name" value="gcvT"/>
    <property type="match status" value="1"/>
</dbReference>
<dbReference type="Gene3D" id="2.40.30.110">
    <property type="entry name" value="Aminomethyltransferase beta-barrel domains"/>
    <property type="match status" value="1"/>
</dbReference>
<comment type="caution">
    <text evidence="10">The sequence shown here is derived from an EMBL/GenBank/DDBJ whole genome shotgun (WGS) entry which is preliminary data.</text>
</comment>
<dbReference type="InterPro" id="IPR027266">
    <property type="entry name" value="TrmE/GcvT-like"/>
</dbReference>
<dbReference type="PANTHER" id="PTHR43757">
    <property type="entry name" value="AMINOMETHYLTRANSFERASE"/>
    <property type="match status" value="1"/>
</dbReference>
<keyword evidence="4 7" id="KW-0808">Transferase</keyword>
<organism evidence="10 11">
    <name type="scientific">Candidatus Nitronereus thalassa</name>
    <dbReference type="NCBI Taxonomy" id="3020898"/>
    <lineage>
        <taxon>Bacteria</taxon>
        <taxon>Pseudomonadati</taxon>
        <taxon>Nitrospirota</taxon>
        <taxon>Nitrospiria</taxon>
        <taxon>Nitrospirales</taxon>
        <taxon>Nitrospiraceae</taxon>
        <taxon>Candidatus Nitronereus</taxon>
    </lineage>
</organism>
<evidence type="ECO:0000256" key="1">
    <source>
        <dbReference type="ARBA" id="ARBA00008609"/>
    </source>
</evidence>
<dbReference type="EC" id="2.1.2.10" evidence="2 7"/>
<name>A0ABU3K7N0_9BACT</name>
<evidence type="ECO:0000256" key="5">
    <source>
        <dbReference type="ARBA" id="ARBA00031395"/>
    </source>
</evidence>
<comment type="similarity">
    <text evidence="1 7">Belongs to the GcvT family.</text>
</comment>
<dbReference type="InterPro" id="IPR013977">
    <property type="entry name" value="GcvT_C"/>
</dbReference>
<evidence type="ECO:0000259" key="8">
    <source>
        <dbReference type="Pfam" id="PF01571"/>
    </source>
</evidence>
<dbReference type="Proteomes" id="UP001250932">
    <property type="component" value="Unassembled WGS sequence"/>
</dbReference>
<dbReference type="HAMAP" id="MF_00259">
    <property type="entry name" value="GcvT"/>
    <property type="match status" value="1"/>
</dbReference>
<reference evidence="10 11" key="1">
    <citation type="journal article" date="2023" name="ISME J.">
        <title>Cultivation and genomic characterization of novel and ubiquitous marine nitrite-oxidizing bacteria from the Nitrospirales.</title>
        <authorList>
            <person name="Mueller A.J."/>
            <person name="Daebeler A."/>
            <person name="Herbold C.W."/>
            <person name="Kirkegaard R.H."/>
            <person name="Daims H."/>
        </authorList>
    </citation>
    <scope>NUCLEOTIDE SEQUENCE [LARGE SCALE GENOMIC DNA]</scope>
    <source>
        <strain evidence="10 11">EB</strain>
    </source>
</reference>
<evidence type="ECO:0000313" key="11">
    <source>
        <dbReference type="Proteomes" id="UP001250932"/>
    </source>
</evidence>
<dbReference type="PIRSF" id="PIRSF006487">
    <property type="entry name" value="GcvT"/>
    <property type="match status" value="1"/>
</dbReference>
<dbReference type="SUPFAM" id="SSF101790">
    <property type="entry name" value="Aminomethyltransferase beta-barrel domain"/>
    <property type="match status" value="1"/>
</dbReference>
<keyword evidence="11" id="KW-1185">Reference proteome</keyword>
<comment type="subunit">
    <text evidence="7">The glycine cleavage system is composed of four proteins: P, T, L and H.</text>
</comment>
<gene>
    <name evidence="7 10" type="primary">gcvT</name>
    <name evidence="10" type="ORF">PPG34_08795</name>
</gene>
<comment type="function">
    <text evidence="7">The glycine cleavage system catalyzes the degradation of glycine.</text>
</comment>
<evidence type="ECO:0000256" key="3">
    <source>
        <dbReference type="ARBA" id="ARBA00022576"/>
    </source>
</evidence>
<dbReference type="InterPro" id="IPR006222">
    <property type="entry name" value="GCVT_N"/>
</dbReference>
<dbReference type="Pfam" id="PF08669">
    <property type="entry name" value="GCV_T_C"/>
    <property type="match status" value="1"/>
</dbReference>
<dbReference type="PANTHER" id="PTHR43757:SF2">
    <property type="entry name" value="AMINOMETHYLTRANSFERASE, MITOCHONDRIAL"/>
    <property type="match status" value="1"/>
</dbReference>
<dbReference type="Pfam" id="PF01571">
    <property type="entry name" value="GCV_T"/>
    <property type="match status" value="1"/>
</dbReference>
<dbReference type="InterPro" id="IPR022903">
    <property type="entry name" value="GcvT_bac"/>
</dbReference>
<evidence type="ECO:0000313" key="10">
    <source>
        <dbReference type="EMBL" id="MDT7042449.1"/>
    </source>
</evidence>
<dbReference type="InterPro" id="IPR029043">
    <property type="entry name" value="GcvT/YgfZ_C"/>
</dbReference>
<feature type="domain" description="Aminomethyltransferase C-terminal" evidence="9">
    <location>
        <begin position="299"/>
        <end position="377"/>
    </location>
</feature>
<evidence type="ECO:0000256" key="4">
    <source>
        <dbReference type="ARBA" id="ARBA00022679"/>
    </source>
</evidence>
<comment type="catalytic activity">
    <reaction evidence="6 7">
        <text>N(6)-[(R)-S(8)-aminomethyldihydrolipoyl]-L-lysyl-[protein] + (6S)-5,6,7,8-tetrahydrofolate = N(6)-[(R)-dihydrolipoyl]-L-lysyl-[protein] + (6R)-5,10-methylene-5,6,7,8-tetrahydrofolate + NH4(+)</text>
        <dbReference type="Rhea" id="RHEA:16945"/>
        <dbReference type="Rhea" id="RHEA-COMP:10475"/>
        <dbReference type="Rhea" id="RHEA-COMP:10492"/>
        <dbReference type="ChEBI" id="CHEBI:15636"/>
        <dbReference type="ChEBI" id="CHEBI:28938"/>
        <dbReference type="ChEBI" id="CHEBI:57453"/>
        <dbReference type="ChEBI" id="CHEBI:83100"/>
        <dbReference type="ChEBI" id="CHEBI:83143"/>
        <dbReference type="EC" id="2.1.2.10"/>
    </reaction>
</comment>
<feature type="domain" description="GCVT N-terminal" evidence="8">
    <location>
        <begin position="22"/>
        <end position="280"/>
    </location>
</feature>
<dbReference type="InterPro" id="IPR006223">
    <property type="entry name" value="GcvT"/>
</dbReference>
<accession>A0ABU3K7N0</accession>
<proteinExistence type="inferred from homology"/>
<sequence>MATTILDLLEKTIDFAMKQTPLYDVHVAQGGKIVDFAGWAMPLQYSGVLDEYHAVRNTAGLFDVSHMGRIQVEGLDAVAYLQRVATNDIEKIDPLNSQYSMLCNPEGGVKDDIFIYRLSQNKFLLCVNGSNREKIFDWLRQQQNTQKENVQVEDRSASMSQFALQGPAAKAIMQQELGPELEGLKPRQFKEAALCGALCIISRTGYTGERGYELYIPVEQAVAIWQQLVAIGEAHGLKPAGLGARDLLRLDMGYFLYGNDLTEEITPIEAGAEWVVNWDKGPFVGREILQRQKEQGSSKRLVGFELLEKAVPRHGMKLLADGMEIGEISSGNLSPILQKGIGLGYVLPAYAELGTRIEVEIRGRRVPAQVVKFPFYKKPKPSA</sequence>
<dbReference type="Gene3D" id="3.30.70.1400">
    <property type="entry name" value="Aminomethyltransferase beta-barrel domains"/>
    <property type="match status" value="1"/>
</dbReference>
<evidence type="ECO:0000256" key="6">
    <source>
        <dbReference type="ARBA" id="ARBA00047665"/>
    </source>
</evidence>
<dbReference type="NCBIfam" id="NF001567">
    <property type="entry name" value="PRK00389.1"/>
    <property type="match status" value="1"/>
</dbReference>